<dbReference type="InterPro" id="IPR021778">
    <property type="entry name" value="Se/S_carrier-like"/>
</dbReference>
<dbReference type="Proteomes" id="UP000824260">
    <property type="component" value="Unassembled WGS sequence"/>
</dbReference>
<dbReference type="AlphaFoldDB" id="A0A9D0ZP20"/>
<reference evidence="2" key="1">
    <citation type="submission" date="2020-10" db="EMBL/GenBank/DDBJ databases">
        <authorList>
            <person name="Gilroy R."/>
        </authorList>
    </citation>
    <scope>NUCLEOTIDE SEQUENCE</scope>
    <source>
        <strain evidence="2">ChiSjej6B24-2974</strain>
    </source>
</reference>
<feature type="domain" description="Putative Se/S carrier protein-like" evidence="1">
    <location>
        <begin position="6"/>
        <end position="61"/>
    </location>
</feature>
<evidence type="ECO:0000259" key="1">
    <source>
        <dbReference type="Pfam" id="PF11823"/>
    </source>
</evidence>
<evidence type="ECO:0000313" key="2">
    <source>
        <dbReference type="EMBL" id="HIQ83953.1"/>
    </source>
</evidence>
<organism evidence="2 3">
    <name type="scientific">Candidatus Pullichristensenella stercorigallinarum</name>
    <dbReference type="NCBI Taxonomy" id="2840909"/>
    <lineage>
        <taxon>Bacteria</taxon>
        <taxon>Bacillati</taxon>
        <taxon>Bacillota</taxon>
        <taxon>Clostridia</taxon>
        <taxon>Candidatus Pullichristensenella</taxon>
    </lineage>
</organism>
<sequence>MQERFGIAAFRSRQQVLRLEAALKKEGLGVRVISTPREVALGCGLSVRFETQDAPRVLAAVNRLRPQNMIGVYDVEKTGGRAKLTVLRQ</sequence>
<dbReference type="EMBL" id="DVFZ01000119">
    <property type="protein sequence ID" value="HIQ83953.1"/>
    <property type="molecule type" value="Genomic_DNA"/>
</dbReference>
<dbReference type="Pfam" id="PF11823">
    <property type="entry name" value="Se_S_carrier"/>
    <property type="match status" value="1"/>
</dbReference>
<protein>
    <submittedName>
        <fullName evidence="2">DUF3343 domain-containing protein</fullName>
    </submittedName>
</protein>
<name>A0A9D0ZP20_9FIRM</name>
<proteinExistence type="predicted"/>
<comment type="caution">
    <text evidence="2">The sequence shown here is derived from an EMBL/GenBank/DDBJ whole genome shotgun (WGS) entry which is preliminary data.</text>
</comment>
<gene>
    <name evidence="2" type="ORF">IAA52_12745</name>
</gene>
<accession>A0A9D0ZP20</accession>
<evidence type="ECO:0000313" key="3">
    <source>
        <dbReference type="Proteomes" id="UP000824260"/>
    </source>
</evidence>
<reference evidence="2" key="2">
    <citation type="journal article" date="2021" name="PeerJ">
        <title>Extensive microbial diversity within the chicken gut microbiome revealed by metagenomics and culture.</title>
        <authorList>
            <person name="Gilroy R."/>
            <person name="Ravi A."/>
            <person name="Getino M."/>
            <person name="Pursley I."/>
            <person name="Horton D.L."/>
            <person name="Alikhan N.F."/>
            <person name="Baker D."/>
            <person name="Gharbi K."/>
            <person name="Hall N."/>
            <person name="Watson M."/>
            <person name="Adriaenssens E.M."/>
            <person name="Foster-Nyarko E."/>
            <person name="Jarju S."/>
            <person name="Secka A."/>
            <person name="Antonio M."/>
            <person name="Oren A."/>
            <person name="Chaudhuri R.R."/>
            <person name="La Ragione R."/>
            <person name="Hildebrand F."/>
            <person name="Pallen M.J."/>
        </authorList>
    </citation>
    <scope>NUCLEOTIDE SEQUENCE</scope>
    <source>
        <strain evidence="2">ChiSjej6B24-2974</strain>
    </source>
</reference>